<dbReference type="InterPro" id="IPR014914">
    <property type="entry name" value="RES_dom"/>
</dbReference>
<dbReference type="KEGG" id="dpf:ON006_10395"/>
<dbReference type="Pfam" id="PF08808">
    <property type="entry name" value="RES"/>
    <property type="match status" value="1"/>
</dbReference>
<evidence type="ECO:0000313" key="2">
    <source>
        <dbReference type="EMBL" id="WAC14345.1"/>
    </source>
</evidence>
<dbReference type="AlphaFoldDB" id="A0A9E8NCX9"/>
<gene>
    <name evidence="2" type="ORF">ON006_10395</name>
</gene>
<feature type="domain" description="RES" evidence="1">
    <location>
        <begin position="14"/>
        <end position="136"/>
    </location>
</feature>
<proteinExistence type="predicted"/>
<dbReference type="EMBL" id="CP112998">
    <property type="protein sequence ID" value="WAC14345.1"/>
    <property type="molecule type" value="Genomic_DNA"/>
</dbReference>
<reference evidence="2" key="1">
    <citation type="submission" date="2022-11" db="EMBL/GenBank/DDBJ databases">
        <title>Dyadobacter pollutisoli sp. nov., isolated from plastic dumped soil.</title>
        <authorList>
            <person name="Kim J.M."/>
            <person name="Kim K.R."/>
            <person name="Lee J.K."/>
            <person name="Hao L."/>
            <person name="Jeon C.O."/>
        </authorList>
    </citation>
    <scope>NUCLEOTIDE SEQUENCE</scope>
    <source>
        <strain evidence="2">U1</strain>
    </source>
</reference>
<name>A0A9E8NCX9_9BACT</name>
<keyword evidence="3" id="KW-1185">Reference proteome</keyword>
<evidence type="ECO:0000313" key="3">
    <source>
        <dbReference type="Proteomes" id="UP001164653"/>
    </source>
</evidence>
<dbReference type="RefSeq" id="WP_244819713.1">
    <property type="nucleotide sequence ID" value="NZ_CP112998.1"/>
</dbReference>
<sequence>MELFRITKTEYQEDLTGIGAFYHGGRWNSPRNAMLYTSSHRSLAMLEVLVHSNKTIPPPDYVIVVLFVPDAKAHSTSPYLLPEWYGNQQWSKEVGDDWLKTGKNMLLKVPSVLAKSEYNYLINPAHPDASSVKIIDVEPFTFDNRLFFFK</sequence>
<dbReference type="Proteomes" id="UP001164653">
    <property type="component" value="Chromosome"/>
</dbReference>
<evidence type="ECO:0000259" key="1">
    <source>
        <dbReference type="SMART" id="SM00953"/>
    </source>
</evidence>
<dbReference type="SMART" id="SM00953">
    <property type="entry name" value="RES"/>
    <property type="match status" value="1"/>
</dbReference>
<organism evidence="2 3">
    <name type="scientific">Dyadobacter pollutisoli</name>
    <dbReference type="NCBI Taxonomy" id="2910158"/>
    <lineage>
        <taxon>Bacteria</taxon>
        <taxon>Pseudomonadati</taxon>
        <taxon>Bacteroidota</taxon>
        <taxon>Cytophagia</taxon>
        <taxon>Cytophagales</taxon>
        <taxon>Spirosomataceae</taxon>
        <taxon>Dyadobacter</taxon>
    </lineage>
</organism>
<protein>
    <submittedName>
        <fullName evidence="2">RES family NAD+ phosphorylase</fullName>
    </submittedName>
</protein>
<accession>A0A9E8NCX9</accession>